<organism evidence="10 11">
    <name type="scientific">Leptobacterium flavescens</name>
    <dbReference type="NCBI Taxonomy" id="472055"/>
    <lineage>
        <taxon>Bacteria</taxon>
        <taxon>Pseudomonadati</taxon>
        <taxon>Bacteroidota</taxon>
        <taxon>Flavobacteriia</taxon>
        <taxon>Flavobacteriales</taxon>
        <taxon>Flavobacteriaceae</taxon>
        <taxon>Leptobacterium</taxon>
    </lineage>
</organism>
<keyword evidence="4" id="KW-0067">ATP-binding</keyword>
<dbReference type="Proteomes" id="UP000468581">
    <property type="component" value="Unassembled WGS sequence"/>
</dbReference>
<comment type="caution">
    <text evidence="10">The sequence shown here is derived from an EMBL/GenBank/DDBJ whole genome shotgun (WGS) entry which is preliminary data.</text>
</comment>
<evidence type="ECO:0000259" key="8">
    <source>
        <dbReference type="Pfam" id="PF13193"/>
    </source>
</evidence>
<dbReference type="CDD" id="cd05966">
    <property type="entry name" value="ACS"/>
    <property type="match status" value="1"/>
</dbReference>
<sequence length="637" mass="71991">MSWYKIDSLEEYFKAYRESVDQPEKFWEDIAEENFVWRKKWDKVLEYDLHEAQVKWFLNAKLNITENCIDRHLAERGEKTAILWEPNDPNEAAKQITYKELYHQVNRFANVLKSKGIGKGDRVCIYLPMIPELAYAVLACARIGAIHSVVFAGFSATALATRINDSECKMVITSDGAFRGGKTIDLKGIVDEALEQCSCVENVLVAKRINSDIELKENRDHWLQPLLDEAADSCEAETMDAEDPLFILYTSGSTGKPKGMLHTTAGYMVYSSFTFKNIFQYQEEDIYWCTADIGWITGHSYIIYGPLANGATTVMFEGVPSYPDFGRFWEVVQKHKIHQFYTAPTAIRALAKENLDFVENYDLSSLKVLGTVGEPINEEAWHWYNDHVGKKKNPIVDTWWQTETGGIMISPIPYVTPTKPTYATLPLPGIQPGLMDETGKEIIGNQAEGRLCIKFPWPSMARTIWGDHQRYKETYFTAFPGNYFTGDGALRDEVGYYRITGRVDDVIIVSGHNLGTAPIEDAINEHPAVAESAIVGFPHDIKGNALYGYVILKETGEGRDRDNLRKEINQEISDKIGPIAKLNKIQFVPGLPKTRSGKIMRRILRKIASGDTSNLGDTSTLLNPEVVEHIMTHVIKD</sequence>
<dbReference type="InterPro" id="IPR042099">
    <property type="entry name" value="ANL_N_sf"/>
</dbReference>
<dbReference type="InterPro" id="IPR020845">
    <property type="entry name" value="AMP-binding_CS"/>
</dbReference>
<feature type="domain" description="AMP-dependent synthetase/ligase" evidence="7">
    <location>
        <begin position="70"/>
        <end position="462"/>
    </location>
</feature>
<dbReference type="InterPro" id="IPR032387">
    <property type="entry name" value="ACAS_N"/>
</dbReference>
<evidence type="ECO:0000256" key="3">
    <source>
        <dbReference type="ARBA" id="ARBA00022741"/>
    </source>
</evidence>
<dbReference type="Gene3D" id="3.40.50.12780">
    <property type="entry name" value="N-terminal domain of ligase-like"/>
    <property type="match status" value="1"/>
</dbReference>
<gene>
    <name evidence="10" type="primary">acs</name>
    <name evidence="10" type="ORF">GWK08_00030</name>
</gene>
<feature type="domain" description="AMP-binding enzyme C-terminal" evidence="8">
    <location>
        <begin position="519"/>
        <end position="598"/>
    </location>
</feature>
<evidence type="ECO:0000259" key="7">
    <source>
        <dbReference type="Pfam" id="PF00501"/>
    </source>
</evidence>
<dbReference type="FunFam" id="3.40.50.12780:FF:000001">
    <property type="entry name" value="Acetyl-coenzyme A synthetase"/>
    <property type="match status" value="1"/>
</dbReference>
<reference evidence="10 11" key="1">
    <citation type="submission" date="2020-01" db="EMBL/GenBank/DDBJ databases">
        <title>Leptobacterium flavescens.</title>
        <authorList>
            <person name="Wang G."/>
        </authorList>
    </citation>
    <scope>NUCLEOTIDE SEQUENCE [LARGE SCALE GENOMIC DNA]</scope>
    <source>
        <strain evidence="10 11">KCTC 22160</strain>
    </source>
</reference>
<comment type="similarity">
    <text evidence="1">Belongs to the ATP-dependent AMP-binding enzyme family.</text>
</comment>
<dbReference type="InterPro" id="IPR011904">
    <property type="entry name" value="Ac_CoA_lig"/>
</dbReference>
<dbReference type="EMBL" id="JAABOO010000001">
    <property type="protein sequence ID" value="NER11816.1"/>
    <property type="molecule type" value="Genomic_DNA"/>
</dbReference>
<evidence type="ECO:0000313" key="10">
    <source>
        <dbReference type="EMBL" id="NER11816.1"/>
    </source>
</evidence>
<dbReference type="RefSeq" id="WP_163604852.1">
    <property type="nucleotide sequence ID" value="NZ_JAABOO010000001.1"/>
</dbReference>
<dbReference type="InterPro" id="IPR025110">
    <property type="entry name" value="AMP-bd_C"/>
</dbReference>
<keyword evidence="5" id="KW-0007">Acetylation</keyword>
<dbReference type="SUPFAM" id="SSF56801">
    <property type="entry name" value="Acetyl-CoA synthetase-like"/>
    <property type="match status" value="1"/>
</dbReference>
<keyword evidence="2 10" id="KW-0436">Ligase</keyword>
<dbReference type="GO" id="GO:0019427">
    <property type="term" value="P:acetyl-CoA biosynthetic process from acetate"/>
    <property type="evidence" value="ECO:0007669"/>
    <property type="project" value="UniProtKB-UniRule"/>
</dbReference>
<evidence type="ECO:0000256" key="6">
    <source>
        <dbReference type="NCBIfam" id="TIGR02188"/>
    </source>
</evidence>
<dbReference type="PANTHER" id="PTHR24095">
    <property type="entry name" value="ACETYL-COENZYME A SYNTHETASE"/>
    <property type="match status" value="1"/>
</dbReference>
<dbReference type="GO" id="GO:0005524">
    <property type="term" value="F:ATP binding"/>
    <property type="evidence" value="ECO:0007669"/>
    <property type="project" value="UniProtKB-KW"/>
</dbReference>
<dbReference type="InterPro" id="IPR045851">
    <property type="entry name" value="AMP-bd_C_sf"/>
</dbReference>
<dbReference type="Pfam" id="PF16177">
    <property type="entry name" value="ACAS_N"/>
    <property type="match status" value="1"/>
</dbReference>
<name>A0A6P0UND1_9FLAO</name>
<protein>
    <recommendedName>
        <fullName evidence="6">Acetate--CoA ligase</fullName>
        <ecNumber evidence="6">6.2.1.1</ecNumber>
    </recommendedName>
</protein>
<keyword evidence="11" id="KW-1185">Reference proteome</keyword>
<dbReference type="EC" id="6.2.1.1" evidence="6"/>
<dbReference type="Pfam" id="PF13193">
    <property type="entry name" value="AMP-binding_C"/>
    <property type="match status" value="1"/>
</dbReference>
<evidence type="ECO:0000256" key="5">
    <source>
        <dbReference type="ARBA" id="ARBA00022990"/>
    </source>
</evidence>
<evidence type="ECO:0000259" key="9">
    <source>
        <dbReference type="Pfam" id="PF16177"/>
    </source>
</evidence>
<dbReference type="Gene3D" id="3.30.300.30">
    <property type="match status" value="1"/>
</dbReference>
<dbReference type="PROSITE" id="PS00455">
    <property type="entry name" value="AMP_BINDING"/>
    <property type="match status" value="1"/>
</dbReference>
<dbReference type="NCBIfam" id="NF001208">
    <property type="entry name" value="PRK00174.1"/>
    <property type="match status" value="1"/>
</dbReference>
<dbReference type="GO" id="GO:0003987">
    <property type="term" value="F:acetate-CoA ligase activity"/>
    <property type="evidence" value="ECO:0007669"/>
    <property type="project" value="UniProtKB-UniRule"/>
</dbReference>
<feature type="domain" description="Acetyl-coenzyme A synthetase N-terminal" evidence="9">
    <location>
        <begin position="12"/>
        <end position="68"/>
    </location>
</feature>
<evidence type="ECO:0000313" key="11">
    <source>
        <dbReference type="Proteomes" id="UP000468581"/>
    </source>
</evidence>
<dbReference type="AlphaFoldDB" id="A0A6P0UND1"/>
<dbReference type="GO" id="GO:0016208">
    <property type="term" value="F:AMP binding"/>
    <property type="evidence" value="ECO:0007669"/>
    <property type="project" value="InterPro"/>
</dbReference>
<keyword evidence="3" id="KW-0547">Nucleotide-binding</keyword>
<dbReference type="NCBIfam" id="TIGR02188">
    <property type="entry name" value="Ac_CoA_lig_AcsA"/>
    <property type="match status" value="1"/>
</dbReference>
<accession>A0A6P0UND1</accession>
<proteinExistence type="inferred from homology"/>
<dbReference type="Pfam" id="PF00501">
    <property type="entry name" value="AMP-binding"/>
    <property type="match status" value="1"/>
</dbReference>
<evidence type="ECO:0000256" key="2">
    <source>
        <dbReference type="ARBA" id="ARBA00022598"/>
    </source>
</evidence>
<evidence type="ECO:0000256" key="4">
    <source>
        <dbReference type="ARBA" id="ARBA00022840"/>
    </source>
</evidence>
<dbReference type="InterPro" id="IPR000873">
    <property type="entry name" value="AMP-dep_synth/lig_dom"/>
</dbReference>
<evidence type="ECO:0000256" key="1">
    <source>
        <dbReference type="ARBA" id="ARBA00006432"/>
    </source>
</evidence>
<dbReference type="PANTHER" id="PTHR24095:SF14">
    <property type="entry name" value="ACETYL-COENZYME A SYNTHETASE 1"/>
    <property type="match status" value="1"/>
</dbReference>